<dbReference type="Proteomes" id="UP000239576">
    <property type="component" value="Unassembled WGS sequence"/>
</dbReference>
<dbReference type="InterPro" id="IPR039447">
    <property type="entry name" value="UreH-like_TM_dom"/>
</dbReference>
<feature type="transmembrane region" description="Helical" evidence="5">
    <location>
        <begin position="234"/>
        <end position="253"/>
    </location>
</feature>
<feature type="domain" description="Urease accessory protein UreH-like transmembrane" evidence="7">
    <location>
        <begin position="7"/>
        <end position="223"/>
    </location>
</feature>
<evidence type="ECO:0000313" key="8">
    <source>
        <dbReference type="EMBL" id="PSB27365.1"/>
    </source>
</evidence>
<proteinExistence type="predicted"/>
<evidence type="ECO:0000259" key="7">
    <source>
        <dbReference type="Pfam" id="PF13386"/>
    </source>
</evidence>
<feature type="domain" description="Ferric oxidoreductase" evidence="6">
    <location>
        <begin position="235"/>
        <end position="347"/>
    </location>
</feature>
<dbReference type="PANTHER" id="PTHR42208:SF1">
    <property type="entry name" value="HEAVY METAL TRANSPORTER"/>
    <property type="match status" value="1"/>
</dbReference>
<sequence>MADLLLVMLLGLLGSFGHCVGMCGPLTAAFALSQQASQPSWQQRLAFHGLLNLGRIVSYALVGAGIGALGSVLVAGGQLAGIGSGLRQGLSIATGLLLIWMGLTQINPKLLPGIPLLHPILQGGFHEGLSAGMMKLSNDARWWTPALLGMTWGLIPCGFLYTAQVKAAETGNLWHGTATMLAFGLGTVPSMLGIGLSTSLLSRDRRSQLFRMGGWVTLTIGILTLLRTDAMVDYTGHAAILCLMLALLARPISRLWPFPLRYRRVLGVGAYILSLAHTGHMLDHTFEWDLQGLPFLPIEQQVGLWAGIIAIGLMTPVALTSFDWMVKTLGQYWRYIHLLSVPALILCVAHTVIIGSHYLGATQWTTANKVLSGCVVAATVGVLCMRPSWLWSIPFLKPFHVSPIRTKD</sequence>
<feature type="transmembrane region" description="Helical" evidence="5">
    <location>
        <begin position="57"/>
        <end position="82"/>
    </location>
</feature>
<keyword evidence="2 5" id="KW-0812">Transmembrane</keyword>
<dbReference type="RefSeq" id="WP_106257411.1">
    <property type="nucleotide sequence ID" value="NZ_CAWNSW010000096.1"/>
</dbReference>
<evidence type="ECO:0000313" key="9">
    <source>
        <dbReference type="Proteomes" id="UP000239576"/>
    </source>
</evidence>
<dbReference type="Pfam" id="PF13386">
    <property type="entry name" value="DsbD_2"/>
    <property type="match status" value="1"/>
</dbReference>
<feature type="transmembrane region" description="Helical" evidence="5">
    <location>
        <begin position="265"/>
        <end position="282"/>
    </location>
</feature>
<feature type="transmembrane region" description="Helical" evidence="5">
    <location>
        <begin position="209"/>
        <end position="228"/>
    </location>
</feature>
<accession>A0A2T1E3R4</accession>
<dbReference type="EMBL" id="PVWK01000094">
    <property type="protein sequence ID" value="PSB27365.1"/>
    <property type="molecule type" value="Genomic_DNA"/>
</dbReference>
<keyword evidence="9" id="KW-1185">Reference proteome</keyword>
<evidence type="ECO:0000256" key="4">
    <source>
        <dbReference type="ARBA" id="ARBA00023136"/>
    </source>
</evidence>
<comment type="caution">
    <text evidence="8">The sequence shown here is derived from an EMBL/GenBank/DDBJ whole genome shotgun (WGS) entry which is preliminary data.</text>
</comment>
<reference evidence="9" key="1">
    <citation type="submission" date="2018-02" db="EMBL/GenBank/DDBJ databases">
        <authorList>
            <person name="Moore K."/>
            <person name="Momper L."/>
        </authorList>
    </citation>
    <scope>NUCLEOTIDE SEQUENCE [LARGE SCALE GENOMIC DNA]</scope>
    <source>
        <strain evidence="9">ULC18</strain>
    </source>
</reference>
<evidence type="ECO:0000259" key="6">
    <source>
        <dbReference type="Pfam" id="PF01794"/>
    </source>
</evidence>
<keyword evidence="3 5" id="KW-1133">Transmembrane helix</keyword>
<dbReference type="GO" id="GO:0016020">
    <property type="term" value="C:membrane"/>
    <property type="evidence" value="ECO:0007669"/>
    <property type="project" value="UniProtKB-SubCell"/>
</dbReference>
<organism evidence="8 9">
    <name type="scientific">Stenomitos frigidus ULC18</name>
    <dbReference type="NCBI Taxonomy" id="2107698"/>
    <lineage>
        <taxon>Bacteria</taxon>
        <taxon>Bacillati</taxon>
        <taxon>Cyanobacteriota</taxon>
        <taxon>Cyanophyceae</taxon>
        <taxon>Leptolyngbyales</taxon>
        <taxon>Leptolyngbyaceae</taxon>
        <taxon>Stenomitos</taxon>
    </lineage>
</organism>
<protein>
    <submittedName>
        <fullName evidence="8">Ferric reductase</fullName>
    </submittedName>
</protein>
<reference evidence="8 9" key="2">
    <citation type="submission" date="2018-03" db="EMBL/GenBank/DDBJ databases">
        <title>The ancient ancestry and fast evolution of plastids.</title>
        <authorList>
            <person name="Moore K.R."/>
            <person name="Magnabosco C."/>
            <person name="Momper L."/>
            <person name="Gold D.A."/>
            <person name="Bosak T."/>
            <person name="Fournier G.P."/>
        </authorList>
    </citation>
    <scope>NUCLEOTIDE SEQUENCE [LARGE SCALE GENOMIC DNA]</scope>
    <source>
        <strain evidence="8 9">ULC18</strain>
    </source>
</reference>
<dbReference type="OrthoDB" id="9800141at2"/>
<dbReference type="PANTHER" id="PTHR42208">
    <property type="entry name" value="HEAVY METAL TRANSPORTER-RELATED"/>
    <property type="match status" value="1"/>
</dbReference>
<keyword evidence="4 5" id="KW-0472">Membrane</keyword>
<feature type="transmembrane region" description="Helical" evidence="5">
    <location>
        <begin position="338"/>
        <end position="358"/>
    </location>
</feature>
<feature type="transmembrane region" description="Helical" evidence="5">
    <location>
        <begin position="142"/>
        <end position="161"/>
    </location>
</feature>
<feature type="transmembrane region" description="Helical" evidence="5">
    <location>
        <begin position="173"/>
        <end position="197"/>
    </location>
</feature>
<comment type="subcellular location">
    <subcellularLocation>
        <location evidence="1">Membrane</location>
        <topology evidence="1">Multi-pass membrane protein</topology>
    </subcellularLocation>
</comment>
<dbReference type="InterPro" id="IPR013130">
    <property type="entry name" value="Fe3_Rdtase_TM_dom"/>
</dbReference>
<feature type="transmembrane region" description="Helical" evidence="5">
    <location>
        <begin position="302"/>
        <end position="326"/>
    </location>
</feature>
<feature type="transmembrane region" description="Helical" evidence="5">
    <location>
        <begin position="370"/>
        <end position="389"/>
    </location>
</feature>
<evidence type="ECO:0000256" key="5">
    <source>
        <dbReference type="SAM" id="Phobius"/>
    </source>
</evidence>
<name>A0A2T1E3R4_9CYAN</name>
<evidence type="ECO:0000256" key="3">
    <source>
        <dbReference type="ARBA" id="ARBA00022989"/>
    </source>
</evidence>
<dbReference type="AlphaFoldDB" id="A0A2T1E3R4"/>
<evidence type="ECO:0000256" key="1">
    <source>
        <dbReference type="ARBA" id="ARBA00004141"/>
    </source>
</evidence>
<evidence type="ECO:0000256" key="2">
    <source>
        <dbReference type="ARBA" id="ARBA00022692"/>
    </source>
</evidence>
<gene>
    <name evidence="8" type="ORF">C7B82_16630</name>
</gene>
<dbReference type="Pfam" id="PF01794">
    <property type="entry name" value="Ferric_reduct"/>
    <property type="match status" value="1"/>
</dbReference>